<protein>
    <recommendedName>
        <fullName evidence="3">Helicase C-terminal domain-containing protein</fullName>
    </recommendedName>
</protein>
<dbReference type="STRING" id="128403.WA1_14055"/>
<gene>
    <name evidence="1" type="ORF">WA1_14055</name>
</gene>
<reference evidence="1 2" key="1">
    <citation type="journal article" date="2013" name="Genome Biol. Evol.">
        <title>Genomes of Stigonematalean cyanobacteria (subsection V) and the evolution of oxygenic photosynthesis from prokaryotes to plastids.</title>
        <authorList>
            <person name="Dagan T."/>
            <person name="Roettger M."/>
            <person name="Stucken K."/>
            <person name="Landan G."/>
            <person name="Koch R."/>
            <person name="Major P."/>
            <person name="Gould S.B."/>
            <person name="Goremykin V.V."/>
            <person name="Rippka R."/>
            <person name="Tandeau de Marsac N."/>
            <person name="Gugger M."/>
            <person name="Lockhart P.J."/>
            <person name="Allen J.F."/>
            <person name="Brune I."/>
            <person name="Maus I."/>
            <person name="Puhler A."/>
            <person name="Martin W.F."/>
        </authorList>
    </citation>
    <scope>NUCLEOTIDE SEQUENCE [LARGE SCALE GENOMIC DNA]</scope>
    <source>
        <strain evidence="1 2">PCC 7110</strain>
    </source>
</reference>
<dbReference type="AlphaFoldDB" id="A0A139XET6"/>
<comment type="caution">
    <text evidence="1">The sequence shown here is derived from an EMBL/GenBank/DDBJ whole genome shotgun (WGS) entry which is preliminary data.</text>
</comment>
<evidence type="ECO:0000313" key="1">
    <source>
        <dbReference type="EMBL" id="KYC43214.1"/>
    </source>
</evidence>
<evidence type="ECO:0000313" key="2">
    <source>
        <dbReference type="Proteomes" id="UP000076925"/>
    </source>
</evidence>
<evidence type="ECO:0008006" key="3">
    <source>
        <dbReference type="Google" id="ProtNLM"/>
    </source>
</evidence>
<sequence>MVFRLYLTSNSGLNKVIIQAIGRICRTNIKASKIHILADTSIRKHLTKFSLPEDVIPVREYTAILESVNDSTNLIHDDDYYEKMKLEDEYLLSTDTIYRQHLMIESIETISNATLKTTIKELLIKRDISSRTLNLFDWSKLQLTGIWTFAAWDEDAGHVIFMEISVLAYKARAKFVEK</sequence>
<accession>A0A139XET6</accession>
<dbReference type="EMBL" id="ANNX02000016">
    <property type="protein sequence ID" value="KYC43214.1"/>
    <property type="molecule type" value="Genomic_DNA"/>
</dbReference>
<name>A0A139XET6_9CYAN</name>
<proteinExistence type="predicted"/>
<keyword evidence="2" id="KW-1185">Reference proteome</keyword>
<organism evidence="1 2">
    <name type="scientific">Scytonema hofmannii PCC 7110</name>
    <dbReference type="NCBI Taxonomy" id="128403"/>
    <lineage>
        <taxon>Bacteria</taxon>
        <taxon>Bacillati</taxon>
        <taxon>Cyanobacteriota</taxon>
        <taxon>Cyanophyceae</taxon>
        <taxon>Nostocales</taxon>
        <taxon>Scytonemataceae</taxon>
        <taxon>Scytonema</taxon>
    </lineage>
</organism>
<dbReference type="Proteomes" id="UP000076925">
    <property type="component" value="Unassembled WGS sequence"/>
</dbReference>